<evidence type="ECO:0000256" key="2">
    <source>
        <dbReference type="ARBA" id="ARBA00022840"/>
    </source>
</evidence>
<comment type="similarity">
    <text evidence="3">Belongs to the heat shock protein 70 family.</text>
</comment>
<accession>C6ZED8</accession>
<dbReference type="Gene3D" id="3.30.420.40">
    <property type="match status" value="2"/>
</dbReference>
<organism evidence="5">
    <name type="scientific">Little cherry virus 1</name>
    <dbReference type="NCBI Taxonomy" id="217686"/>
    <lineage>
        <taxon>Viruses</taxon>
        <taxon>Riboviria</taxon>
        <taxon>Orthornavirae</taxon>
        <taxon>Kitrinoviricota</taxon>
        <taxon>Alsuviricetes</taxon>
        <taxon>Martellivirales</taxon>
        <taxon>Closteroviridae</taxon>
        <taxon>Velarivirus</taxon>
        <taxon>Velarivirus nanoavii</taxon>
    </lineage>
</organism>
<reference evidence="5" key="1">
    <citation type="journal article" date="2009" name="Virus Res.">
        <title>'Kwanzan Stunting' syndrome: detection and molecular characterization of an Italian isolate of Little cherry virus 1.</title>
        <authorList>
            <person name="Matic S."/>
            <person name="Minafra A."/>
            <person name="Sanchez-Navarro J.A."/>
            <person name="Pallas V."/>
            <person name="Myrta A."/>
            <person name="Martelli G.P."/>
        </authorList>
    </citation>
    <scope>NUCLEOTIDE SEQUENCE</scope>
    <source>
        <strain evidence="5">ITMAR</strain>
    </source>
</reference>
<dbReference type="InterPro" id="IPR013126">
    <property type="entry name" value="Hsp_70_fam"/>
</dbReference>
<dbReference type="SUPFAM" id="SSF100920">
    <property type="entry name" value="Heat shock protein 70kD (HSP70), peptide-binding domain"/>
    <property type="match status" value="1"/>
</dbReference>
<dbReference type="InterPro" id="IPR029047">
    <property type="entry name" value="HSP70_peptide-bd_sf"/>
</dbReference>
<dbReference type="Pfam" id="PF00012">
    <property type="entry name" value="HSP70"/>
    <property type="match status" value="1"/>
</dbReference>
<keyword evidence="4" id="KW-0472">Membrane</keyword>
<feature type="transmembrane region" description="Helical" evidence="4">
    <location>
        <begin position="585"/>
        <end position="607"/>
    </location>
</feature>
<proteinExistence type="inferred from homology"/>
<keyword evidence="4" id="KW-0812">Transmembrane</keyword>
<dbReference type="GO" id="GO:0005524">
    <property type="term" value="F:ATP binding"/>
    <property type="evidence" value="ECO:0007669"/>
    <property type="project" value="UniProtKB-KW"/>
</dbReference>
<dbReference type="InterPro" id="IPR043129">
    <property type="entry name" value="ATPase_NBD"/>
</dbReference>
<evidence type="ECO:0000256" key="1">
    <source>
        <dbReference type="ARBA" id="ARBA00022741"/>
    </source>
</evidence>
<protein>
    <submittedName>
        <fullName evidence="5">HSP70-like protein</fullName>
    </submittedName>
</protein>
<dbReference type="GO" id="GO:0140662">
    <property type="term" value="F:ATP-dependent protein folding chaperone"/>
    <property type="evidence" value="ECO:0007669"/>
    <property type="project" value="InterPro"/>
</dbReference>
<keyword evidence="1 3" id="KW-0547">Nucleotide-binding</keyword>
<evidence type="ECO:0000313" key="5">
    <source>
        <dbReference type="EMBL" id="ACG69817.1"/>
    </source>
</evidence>
<dbReference type="PANTHER" id="PTHR19375">
    <property type="entry name" value="HEAT SHOCK PROTEIN 70KDA"/>
    <property type="match status" value="1"/>
</dbReference>
<dbReference type="Gene3D" id="3.90.640.10">
    <property type="entry name" value="Actin, Chain A, domain 4"/>
    <property type="match status" value="1"/>
</dbReference>
<evidence type="ECO:0000256" key="3">
    <source>
        <dbReference type="RuleBase" id="RU003322"/>
    </source>
</evidence>
<name>C6ZED8_9CLOS</name>
<evidence type="ECO:0000256" key="4">
    <source>
        <dbReference type="SAM" id="Phobius"/>
    </source>
</evidence>
<dbReference type="EMBL" id="EU715989">
    <property type="protein sequence ID" value="ACG69817.1"/>
    <property type="molecule type" value="Genomic_RNA"/>
</dbReference>
<sequence length="618" mass="70121">MSVKVGIDFGTTFSTISGFVNGSFVSLLVDKTPFVPSVLAIFDENNVVLGEQAKVVSRFSDKFVQYFDLKRWVGVSEKNFNSLKEKIFPKYDCIFKNNDSYIRGVGTQKREWPKRSLIYWYLKILINLFEDQLKLKVNEVNISVPADYTTRQRIYMRSIVNLLGIPVRRIINEPSAAAMHQLFINSKEDNFVVFDFGGGTFDVSYIKKHGKIVSIIDTAGDLFLGGRDIDKALAEFISQKTGHSCDDLFINHLKETVTPGVSKNYKFVDNSGILRSVDINLSDINSVAQPFIDKSLKLLDSVINRNHISKALVCMVGGTSMLDGTYNSVTKYCDSKGLKVFRSEHLRSSVAYGCAILHEFDSDKDFIYVDVNSHGLIDVGHHFVPRVIMRKPLSIPYSISFDRTNELKYSTAACVYEGDSLNFLENDLLVNANFITDEVSDLGSGYRLTYSYDIEGKLSVSISSIDGTKFKKLENKVDSNFELVKLDLIQTQLSSSAIYSVIVSLSKYWGINPELKHLAIEFPYLIKDFLDKNGGLGEYVNRIRNEIGDFVDSVDERLVVRLLFILDGVFKFYYLSNCKHFTGDLVLLTVLLILIHLKIYSENFLILRRNGDRKQKFF</sequence>
<dbReference type="SUPFAM" id="SSF53067">
    <property type="entry name" value="Actin-like ATPase domain"/>
    <property type="match status" value="2"/>
</dbReference>
<keyword evidence="4" id="KW-1133">Transmembrane helix</keyword>
<keyword evidence="2 3" id="KW-0067">ATP-binding</keyword>